<dbReference type="Proteomes" id="UP001190700">
    <property type="component" value="Unassembled WGS sequence"/>
</dbReference>
<gene>
    <name evidence="2" type="ORF">CYMTET_4784</name>
</gene>
<keyword evidence="1" id="KW-0812">Transmembrane</keyword>
<keyword evidence="1" id="KW-1133">Transmembrane helix</keyword>
<reference evidence="2 3" key="1">
    <citation type="journal article" date="2015" name="Genome Biol. Evol.">
        <title>Comparative Genomics of a Bacterivorous Green Alga Reveals Evolutionary Causalities and Consequences of Phago-Mixotrophic Mode of Nutrition.</title>
        <authorList>
            <person name="Burns J.A."/>
            <person name="Paasch A."/>
            <person name="Narechania A."/>
            <person name="Kim E."/>
        </authorList>
    </citation>
    <scope>NUCLEOTIDE SEQUENCE [LARGE SCALE GENOMIC DNA]</scope>
    <source>
        <strain evidence="2 3">PLY_AMNH</strain>
    </source>
</reference>
<name>A0AAE0H0H7_9CHLO</name>
<organism evidence="2 3">
    <name type="scientific">Cymbomonas tetramitiformis</name>
    <dbReference type="NCBI Taxonomy" id="36881"/>
    <lineage>
        <taxon>Eukaryota</taxon>
        <taxon>Viridiplantae</taxon>
        <taxon>Chlorophyta</taxon>
        <taxon>Pyramimonadophyceae</taxon>
        <taxon>Pyramimonadales</taxon>
        <taxon>Pyramimonadaceae</taxon>
        <taxon>Cymbomonas</taxon>
    </lineage>
</organism>
<sequence>MDEFLRFVAKDNPAFATGFVNEYHPQGAALVTELLLADEEIPETAKHVTPVVVTKLVTVAVVTKLVTVAVVTELGTLVVVIKLVIEDRAR</sequence>
<keyword evidence="1" id="KW-0472">Membrane</keyword>
<proteinExistence type="predicted"/>
<keyword evidence="3" id="KW-1185">Reference proteome</keyword>
<dbReference type="AlphaFoldDB" id="A0AAE0H0H7"/>
<dbReference type="EMBL" id="LGRX02000763">
    <property type="protein sequence ID" value="KAK3287707.1"/>
    <property type="molecule type" value="Genomic_DNA"/>
</dbReference>
<feature type="transmembrane region" description="Helical" evidence="1">
    <location>
        <begin position="65"/>
        <end position="85"/>
    </location>
</feature>
<accession>A0AAE0H0H7</accession>
<protein>
    <submittedName>
        <fullName evidence="2">Uncharacterized protein</fullName>
    </submittedName>
</protein>
<evidence type="ECO:0000256" key="1">
    <source>
        <dbReference type="SAM" id="Phobius"/>
    </source>
</evidence>
<evidence type="ECO:0000313" key="2">
    <source>
        <dbReference type="EMBL" id="KAK3287707.1"/>
    </source>
</evidence>
<evidence type="ECO:0000313" key="3">
    <source>
        <dbReference type="Proteomes" id="UP001190700"/>
    </source>
</evidence>
<comment type="caution">
    <text evidence="2">The sequence shown here is derived from an EMBL/GenBank/DDBJ whole genome shotgun (WGS) entry which is preliminary data.</text>
</comment>